<evidence type="ECO:0000313" key="1">
    <source>
        <dbReference type="EMBL" id="KAJ9122574.1"/>
    </source>
</evidence>
<dbReference type="Proteomes" id="UP001243375">
    <property type="component" value="Unassembled WGS sequence"/>
</dbReference>
<sequence>MHQMYAADVKGSIAHSRGLEKAGILTQQEREEIERGLKQVEQEWKDGKFKIFPDDEDIHTANERRLSEIIGKDIGGKLHTGRSRNDQVATDMRIWLVSDRLTMDLSSDYE</sequence>
<keyword evidence="2" id="KW-1185">Reference proteome</keyword>
<comment type="caution">
    <text evidence="1">The sequence shown here is derived from an EMBL/GenBank/DDBJ whole genome shotgun (WGS) entry which is preliminary data.</text>
</comment>
<accession>A0ACC2XEW5</accession>
<protein>
    <submittedName>
        <fullName evidence="1">Uncharacterized protein</fullName>
    </submittedName>
</protein>
<evidence type="ECO:0000313" key="2">
    <source>
        <dbReference type="Proteomes" id="UP001243375"/>
    </source>
</evidence>
<reference evidence="1" key="1">
    <citation type="submission" date="2023-04" db="EMBL/GenBank/DDBJ databases">
        <title>Draft Genome sequencing of Naganishia species isolated from polar environments using Oxford Nanopore Technology.</title>
        <authorList>
            <person name="Leo P."/>
            <person name="Venkateswaran K."/>
        </authorList>
    </citation>
    <scope>NUCLEOTIDE SEQUENCE</scope>
    <source>
        <strain evidence="1">MNA-CCFEE 5425</strain>
    </source>
</reference>
<gene>
    <name evidence="1" type="ORF">QFC22_002003</name>
</gene>
<proteinExistence type="predicted"/>
<name>A0ACC2XEW5_9TREE</name>
<dbReference type="EMBL" id="JASBWU010000004">
    <property type="protein sequence ID" value="KAJ9122574.1"/>
    <property type="molecule type" value="Genomic_DNA"/>
</dbReference>
<organism evidence="1 2">
    <name type="scientific">Naganishia vaughanmartiniae</name>
    <dbReference type="NCBI Taxonomy" id="1424756"/>
    <lineage>
        <taxon>Eukaryota</taxon>
        <taxon>Fungi</taxon>
        <taxon>Dikarya</taxon>
        <taxon>Basidiomycota</taxon>
        <taxon>Agaricomycotina</taxon>
        <taxon>Tremellomycetes</taxon>
        <taxon>Filobasidiales</taxon>
        <taxon>Filobasidiaceae</taxon>
        <taxon>Naganishia</taxon>
    </lineage>
</organism>